<accession>A0ABW2P0H6</accession>
<dbReference type="Proteomes" id="UP001596496">
    <property type="component" value="Unassembled WGS sequence"/>
</dbReference>
<evidence type="ECO:0000313" key="3">
    <source>
        <dbReference type="Proteomes" id="UP001596496"/>
    </source>
</evidence>
<feature type="transmembrane region" description="Helical" evidence="1">
    <location>
        <begin position="20"/>
        <end position="38"/>
    </location>
</feature>
<name>A0ABW2P0H6_9ACTN</name>
<feature type="transmembrane region" description="Helical" evidence="1">
    <location>
        <begin position="87"/>
        <end position="105"/>
    </location>
</feature>
<organism evidence="2 3">
    <name type="scientific">Sphaerisporangium rhizosphaerae</name>
    <dbReference type="NCBI Taxonomy" id="2269375"/>
    <lineage>
        <taxon>Bacteria</taxon>
        <taxon>Bacillati</taxon>
        <taxon>Actinomycetota</taxon>
        <taxon>Actinomycetes</taxon>
        <taxon>Streptosporangiales</taxon>
        <taxon>Streptosporangiaceae</taxon>
        <taxon>Sphaerisporangium</taxon>
    </lineage>
</organism>
<protein>
    <recommendedName>
        <fullName evidence="4">Acyltransferase</fullName>
    </recommendedName>
</protein>
<gene>
    <name evidence="2" type="ORF">ACFQSB_00330</name>
</gene>
<comment type="caution">
    <text evidence="2">The sequence shown here is derived from an EMBL/GenBank/DDBJ whole genome shotgun (WGS) entry which is preliminary data.</text>
</comment>
<keyword evidence="3" id="KW-1185">Reference proteome</keyword>
<feature type="transmembrane region" description="Helical" evidence="1">
    <location>
        <begin position="180"/>
        <end position="197"/>
    </location>
</feature>
<dbReference type="EMBL" id="JBHTCG010000001">
    <property type="protein sequence ID" value="MFC7380626.1"/>
    <property type="molecule type" value="Genomic_DNA"/>
</dbReference>
<dbReference type="RefSeq" id="WP_380823659.1">
    <property type="nucleotide sequence ID" value="NZ_JBHTCG010000001.1"/>
</dbReference>
<keyword evidence="1" id="KW-1133">Transmembrane helix</keyword>
<feature type="transmembrane region" description="Helical" evidence="1">
    <location>
        <begin position="117"/>
        <end position="136"/>
    </location>
</feature>
<evidence type="ECO:0000256" key="1">
    <source>
        <dbReference type="SAM" id="Phobius"/>
    </source>
</evidence>
<keyword evidence="1" id="KW-0812">Transmembrane</keyword>
<evidence type="ECO:0008006" key="4">
    <source>
        <dbReference type="Google" id="ProtNLM"/>
    </source>
</evidence>
<feature type="transmembrane region" description="Helical" evidence="1">
    <location>
        <begin position="156"/>
        <end position="173"/>
    </location>
</feature>
<proteinExistence type="predicted"/>
<keyword evidence="1" id="KW-0472">Membrane</keyword>
<sequence>MALGSLAGLLHQRSGDLSPVYLGAESFFFRFAFFAAAIACGRAIPGVRQAVAAGPLLALGAAVAVTVVDLVRDVPPPYPPPGDASGITFYLLWSLVLPSAGVVLAHLTRRDGLGGDLAMSALVQGQTVPAVLSLWWDSADGECCVAVEWGYPWQDWAGLALALVLVIFLRPSLGARLRTLAMTILLTTLVCGLSLNLM</sequence>
<reference evidence="3" key="1">
    <citation type="journal article" date="2019" name="Int. J. Syst. Evol. Microbiol.">
        <title>The Global Catalogue of Microorganisms (GCM) 10K type strain sequencing project: providing services to taxonomists for standard genome sequencing and annotation.</title>
        <authorList>
            <consortium name="The Broad Institute Genomics Platform"/>
            <consortium name="The Broad Institute Genome Sequencing Center for Infectious Disease"/>
            <person name="Wu L."/>
            <person name="Ma J."/>
        </authorList>
    </citation>
    <scope>NUCLEOTIDE SEQUENCE [LARGE SCALE GENOMIC DNA]</scope>
    <source>
        <strain evidence="3">CECT 7649</strain>
    </source>
</reference>
<feature type="transmembrane region" description="Helical" evidence="1">
    <location>
        <begin position="50"/>
        <end position="67"/>
    </location>
</feature>
<evidence type="ECO:0000313" key="2">
    <source>
        <dbReference type="EMBL" id="MFC7380626.1"/>
    </source>
</evidence>